<dbReference type="RefSeq" id="WP_385877447.1">
    <property type="nucleotide sequence ID" value="NZ_JBHLXE010000100.1"/>
</dbReference>
<keyword evidence="15" id="KW-0408">Iron</keyword>
<dbReference type="NCBIfam" id="TIGR02968">
    <property type="entry name" value="succ_dehyd_anc"/>
    <property type="match status" value="1"/>
</dbReference>
<dbReference type="InterPro" id="IPR014312">
    <property type="entry name" value="Succ_DH_anchor"/>
</dbReference>
<dbReference type="InterPro" id="IPR034804">
    <property type="entry name" value="SQR/QFR_C/D"/>
</dbReference>
<organism evidence="19 20">
    <name type="scientific">Thorsellia kenyensis</name>
    <dbReference type="NCBI Taxonomy" id="1549888"/>
    <lineage>
        <taxon>Bacteria</taxon>
        <taxon>Pseudomonadati</taxon>
        <taxon>Pseudomonadota</taxon>
        <taxon>Gammaproteobacteria</taxon>
        <taxon>Enterobacterales</taxon>
        <taxon>Thorselliaceae</taxon>
        <taxon>Thorsellia</taxon>
    </lineage>
</organism>
<reference evidence="19 20" key="1">
    <citation type="submission" date="2024-09" db="EMBL/GenBank/DDBJ databases">
        <authorList>
            <person name="Sun Q."/>
            <person name="Mori K."/>
        </authorList>
    </citation>
    <scope>NUCLEOTIDE SEQUENCE [LARGE SCALE GENOMIC DNA]</scope>
    <source>
        <strain evidence="19 20">CCM 8545</strain>
    </source>
</reference>
<dbReference type="CDD" id="cd03494">
    <property type="entry name" value="SQR_TypeC_SdhD"/>
    <property type="match status" value="1"/>
</dbReference>
<evidence type="ECO:0000313" key="20">
    <source>
        <dbReference type="Proteomes" id="UP001589758"/>
    </source>
</evidence>
<evidence type="ECO:0000313" key="19">
    <source>
        <dbReference type="EMBL" id="MFC0180336.1"/>
    </source>
</evidence>
<dbReference type="Pfam" id="PF01127">
    <property type="entry name" value="Sdh_cyt"/>
    <property type="match status" value="1"/>
</dbReference>
<evidence type="ECO:0000256" key="9">
    <source>
        <dbReference type="ARBA" id="ARBA00022532"/>
    </source>
</evidence>
<evidence type="ECO:0000256" key="8">
    <source>
        <dbReference type="ARBA" id="ARBA00022519"/>
    </source>
</evidence>
<gene>
    <name evidence="19" type="primary">sdhD</name>
    <name evidence="19" type="ORF">ACFFIT_09635</name>
</gene>
<dbReference type="PIRSF" id="PIRSF000169">
    <property type="entry name" value="SDH_D"/>
    <property type="match status" value="1"/>
</dbReference>
<evidence type="ECO:0000256" key="7">
    <source>
        <dbReference type="ARBA" id="ARBA00022475"/>
    </source>
</evidence>
<dbReference type="Proteomes" id="UP001589758">
    <property type="component" value="Unassembled WGS sequence"/>
</dbReference>
<comment type="subcellular location">
    <subcellularLocation>
        <location evidence="3 17">Cell inner membrane</location>
        <topology evidence="3 17">Multi-pass membrane protein</topology>
    </subcellularLocation>
</comment>
<dbReference type="PANTHER" id="PTHR38689">
    <property type="entry name" value="SUCCINATE DEHYDROGENASE HYDROPHOBIC MEMBRANE ANCHOR SUBUNIT"/>
    <property type="match status" value="1"/>
</dbReference>
<name>A0ABV6CBG5_9GAMM</name>
<evidence type="ECO:0000256" key="4">
    <source>
        <dbReference type="ARBA" id="ARBA00005163"/>
    </source>
</evidence>
<keyword evidence="16 17" id="KW-0472">Membrane</keyword>
<keyword evidence="13 17" id="KW-0249">Electron transport</keyword>
<keyword evidence="20" id="KW-1185">Reference proteome</keyword>
<dbReference type="Gene3D" id="1.20.1300.10">
    <property type="entry name" value="Fumarate reductase/succinate dehydrogenase, transmembrane subunit"/>
    <property type="match status" value="1"/>
</dbReference>
<dbReference type="SUPFAM" id="SSF81343">
    <property type="entry name" value="Fumarate reductase respiratory complex transmembrane subunits"/>
    <property type="match status" value="1"/>
</dbReference>
<evidence type="ECO:0000256" key="6">
    <source>
        <dbReference type="ARBA" id="ARBA00022448"/>
    </source>
</evidence>
<accession>A0ABV6CBG5</accession>
<sequence>MNTKVIKHAGALGKKGILDWVLLRATALIISFYAIYVVSFLVFADINYESWTRFFTSPTTKVFTLITLVCILCHAWIGLWQVITDYIKPFALKFLLQVIVIFVLASYVLYGVTVLWSV</sequence>
<dbReference type="InterPro" id="IPR000701">
    <property type="entry name" value="SuccDH_FuR_B_TM-su"/>
</dbReference>
<keyword evidence="10" id="KW-0349">Heme</keyword>
<keyword evidence="14 18" id="KW-1133">Transmembrane helix</keyword>
<keyword evidence="9 17" id="KW-0816">Tricarboxylic acid cycle</keyword>
<keyword evidence="8 17" id="KW-0997">Cell inner membrane</keyword>
<feature type="transmembrane region" description="Helical" evidence="18">
    <location>
        <begin position="21"/>
        <end position="42"/>
    </location>
</feature>
<evidence type="ECO:0000256" key="17">
    <source>
        <dbReference type="PIRNR" id="PIRNR000169"/>
    </source>
</evidence>
<comment type="cofactor">
    <cofactor evidence="1">
        <name>heme</name>
        <dbReference type="ChEBI" id="CHEBI:30413"/>
    </cofactor>
</comment>
<evidence type="ECO:0000256" key="5">
    <source>
        <dbReference type="ARBA" id="ARBA00019425"/>
    </source>
</evidence>
<feature type="transmembrane region" description="Helical" evidence="18">
    <location>
        <begin position="94"/>
        <end position="116"/>
    </location>
</feature>
<evidence type="ECO:0000256" key="1">
    <source>
        <dbReference type="ARBA" id="ARBA00001971"/>
    </source>
</evidence>
<keyword evidence="7 17" id="KW-1003">Cell membrane</keyword>
<feature type="transmembrane region" description="Helical" evidence="18">
    <location>
        <begin position="62"/>
        <end position="82"/>
    </location>
</feature>
<comment type="caution">
    <text evidence="19">The sequence shown here is derived from an EMBL/GenBank/DDBJ whole genome shotgun (WGS) entry which is preliminary data.</text>
</comment>
<evidence type="ECO:0000256" key="16">
    <source>
        <dbReference type="ARBA" id="ARBA00023136"/>
    </source>
</evidence>
<evidence type="ECO:0000256" key="11">
    <source>
        <dbReference type="ARBA" id="ARBA00022692"/>
    </source>
</evidence>
<dbReference type="PANTHER" id="PTHR38689:SF1">
    <property type="entry name" value="SUCCINATE DEHYDROGENASE HYDROPHOBIC MEMBRANE ANCHOR SUBUNIT"/>
    <property type="match status" value="1"/>
</dbReference>
<comment type="function">
    <text evidence="2 17">Membrane-anchoring subunit of succinate dehydrogenase (SDH).</text>
</comment>
<evidence type="ECO:0000256" key="14">
    <source>
        <dbReference type="ARBA" id="ARBA00022989"/>
    </source>
</evidence>
<dbReference type="EMBL" id="JBHLXE010000100">
    <property type="protein sequence ID" value="MFC0180336.1"/>
    <property type="molecule type" value="Genomic_DNA"/>
</dbReference>
<evidence type="ECO:0000256" key="13">
    <source>
        <dbReference type="ARBA" id="ARBA00022982"/>
    </source>
</evidence>
<proteinExistence type="predicted"/>
<protein>
    <recommendedName>
        <fullName evidence="5 17">Succinate dehydrogenase hydrophobic membrane anchor subunit</fullName>
    </recommendedName>
</protein>
<evidence type="ECO:0000256" key="2">
    <source>
        <dbReference type="ARBA" id="ARBA00004050"/>
    </source>
</evidence>
<keyword evidence="11 18" id="KW-0812">Transmembrane</keyword>
<evidence type="ECO:0000256" key="18">
    <source>
        <dbReference type="SAM" id="Phobius"/>
    </source>
</evidence>
<evidence type="ECO:0000256" key="12">
    <source>
        <dbReference type="ARBA" id="ARBA00022723"/>
    </source>
</evidence>
<comment type="pathway">
    <text evidence="4 17">Carbohydrate metabolism; tricarboxylic acid cycle.</text>
</comment>
<keyword evidence="12" id="KW-0479">Metal-binding</keyword>
<evidence type="ECO:0000256" key="15">
    <source>
        <dbReference type="ARBA" id="ARBA00023004"/>
    </source>
</evidence>
<evidence type="ECO:0000256" key="3">
    <source>
        <dbReference type="ARBA" id="ARBA00004429"/>
    </source>
</evidence>
<keyword evidence="6 17" id="KW-0813">Transport</keyword>
<evidence type="ECO:0000256" key="10">
    <source>
        <dbReference type="ARBA" id="ARBA00022617"/>
    </source>
</evidence>